<reference evidence="2" key="1">
    <citation type="submission" date="2023-03" db="EMBL/GenBank/DDBJ databases">
        <authorList>
            <person name="Steffen K."/>
            <person name="Cardenas P."/>
        </authorList>
    </citation>
    <scope>NUCLEOTIDE SEQUENCE</scope>
</reference>
<sequence>MEVDDDEDEEDEDDEEKKVKKRKRRKPRKLLQKLLMTPNWRWTLSNYTLL</sequence>
<protein>
    <submittedName>
        <fullName evidence="2">Uncharacterized protein</fullName>
    </submittedName>
</protein>
<proteinExistence type="predicted"/>
<gene>
    <name evidence="2" type="ORF">GBAR_LOCUS26078</name>
</gene>
<feature type="compositionally biased region" description="Acidic residues" evidence="1">
    <location>
        <begin position="1"/>
        <end position="15"/>
    </location>
</feature>
<evidence type="ECO:0000313" key="2">
    <source>
        <dbReference type="EMBL" id="CAI8047182.1"/>
    </source>
</evidence>
<feature type="region of interest" description="Disordered" evidence="1">
    <location>
        <begin position="1"/>
        <end position="26"/>
    </location>
</feature>
<organism evidence="2 3">
    <name type="scientific">Geodia barretti</name>
    <name type="common">Barrett's horny sponge</name>
    <dbReference type="NCBI Taxonomy" id="519541"/>
    <lineage>
        <taxon>Eukaryota</taxon>
        <taxon>Metazoa</taxon>
        <taxon>Porifera</taxon>
        <taxon>Demospongiae</taxon>
        <taxon>Heteroscleromorpha</taxon>
        <taxon>Tetractinellida</taxon>
        <taxon>Astrophorina</taxon>
        <taxon>Geodiidae</taxon>
        <taxon>Geodia</taxon>
    </lineage>
</organism>
<dbReference type="EMBL" id="CASHTH010003617">
    <property type="protein sequence ID" value="CAI8047182.1"/>
    <property type="molecule type" value="Genomic_DNA"/>
</dbReference>
<comment type="caution">
    <text evidence="2">The sequence shown here is derived from an EMBL/GenBank/DDBJ whole genome shotgun (WGS) entry which is preliminary data.</text>
</comment>
<name>A0AA35THH3_GEOBA</name>
<dbReference type="AlphaFoldDB" id="A0AA35THH3"/>
<evidence type="ECO:0000313" key="3">
    <source>
        <dbReference type="Proteomes" id="UP001174909"/>
    </source>
</evidence>
<dbReference type="Proteomes" id="UP001174909">
    <property type="component" value="Unassembled WGS sequence"/>
</dbReference>
<keyword evidence="3" id="KW-1185">Reference proteome</keyword>
<evidence type="ECO:0000256" key="1">
    <source>
        <dbReference type="SAM" id="MobiDB-lite"/>
    </source>
</evidence>
<accession>A0AA35THH3</accession>